<proteinExistence type="predicted"/>
<organism evidence="1">
    <name type="scientific">Tanacetum cinerariifolium</name>
    <name type="common">Dalmatian daisy</name>
    <name type="synonym">Chrysanthemum cinerariifolium</name>
    <dbReference type="NCBI Taxonomy" id="118510"/>
    <lineage>
        <taxon>Eukaryota</taxon>
        <taxon>Viridiplantae</taxon>
        <taxon>Streptophyta</taxon>
        <taxon>Embryophyta</taxon>
        <taxon>Tracheophyta</taxon>
        <taxon>Spermatophyta</taxon>
        <taxon>Magnoliopsida</taxon>
        <taxon>eudicotyledons</taxon>
        <taxon>Gunneridae</taxon>
        <taxon>Pentapetalae</taxon>
        <taxon>asterids</taxon>
        <taxon>campanulids</taxon>
        <taxon>Asterales</taxon>
        <taxon>Asteraceae</taxon>
        <taxon>Asteroideae</taxon>
        <taxon>Anthemideae</taxon>
        <taxon>Anthemidinae</taxon>
        <taxon>Tanacetum</taxon>
    </lineage>
</organism>
<evidence type="ECO:0000313" key="1">
    <source>
        <dbReference type="EMBL" id="GFD50565.1"/>
    </source>
</evidence>
<dbReference type="AlphaFoldDB" id="A0A699WSJ6"/>
<protein>
    <submittedName>
        <fullName evidence="1">Uncharacterized protein</fullName>
    </submittedName>
</protein>
<sequence length="99" mass="11100">NLPLARGATKENTNFHKCRKGKDAVARSFALRWGEKRDRLWAIGAAGLRATIIAPLTRRPVRHRFPTAWLQIGPQLARAALCAWHWHETLGRPCSPPAS</sequence>
<name>A0A699WSJ6_TANCI</name>
<feature type="non-terminal residue" evidence="1">
    <location>
        <position position="99"/>
    </location>
</feature>
<comment type="caution">
    <text evidence="1">The sequence shown here is derived from an EMBL/GenBank/DDBJ whole genome shotgun (WGS) entry which is preliminary data.</text>
</comment>
<reference evidence="1" key="1">
    <citation type="journal article" date="2019" name="Sci. Rep.">
        <title>Draft genome of Tanacetum cinerariifolium, the natural source of mosquito coil.</title>
        <authorList>
            <person name="Yamashiro T."/>
            <person name="Shiraishi A."/>
            <person name="Satake H."/>
            <person name="Nakayama K."/>
        </authorList>
    </citation>
    <scope>NUCLEOTIDE SEQUENCE</scope>
</reference>
<feature type="non-terminal residue" evidence="1">
    <location>
        <position position="1"/>
    </location>
</feature>
<accession>A0A699WSJ6</accession>
<dbReference type="EMBL" id="BKCJ011758920">
    <property type="protein sequence ID" value="GFD50565.1"/>
    <property type="molecule type" value="Genomic_DNA"/>
</dbReference>
<gene>
    <name evidence="1" type="ORF">Tci_922534</name>
</gene>